<dbReference type="RefSeq" id="WP_073487862.1">
    <property type="nucleotide sequence ID" value="NZ_FQVN01000009.1"/>
</dbReference>
<keyword evidence="2" id="KW-0472">Membrane</keyword>
<proteinExistence type="predicted"/>
<evidence type="ECO:0000256" key="2">
    <source>
        <dbReference type="SAM" id="Phobius"/>
    </source>
</evidence>
<evidence type="ECO:0000313" key="3">
    <source>
        <dbReference type="EMBL" id="SHG49185.1"/>
    </source>
</evidence>
<dbReference type="STRING" id="2017.SAMN05444320_109183"/>
<sequence length="118" mass="11803">MRVASRLSLAVLVAVLFGLVGMGGSVGHGAAASAATPTTTAPSAVPVRAVGSDLVAPVGAALAQPDQTPSPGADRSSDGARQSGELAEDKKRLVIGLIGAVLIAIVFYGRRVRKKRSS</sequence>
<evidence type="ECO:0000313" key="4">
    <source>
        <dbReference type="Proteomes" id="UP000184501"/>
    </source>
</evidence>
<feature type="region of interest" description="Disordered" evidence="1">
    <location>
        <begin position="61"/>
        <end position="86"/>
    </location>
</feature>
<name>A0A1M5K8R3_STRHI</name>
<keyword evidence="2" id="KW-0812">Transmembrane</keyword>
<dbReference type="AlphaFoldDB" id="A0A1M5K8R3"/>
<keyword evidence="4" id="KW-1185">Reference proteome</keyword>
<evidence type="ECO:0000256" key="1">
    <source>
        <dbReference type="SAM" id="MobiDB-lite"/>
    </source>
</evidence>
<feature type="transmembrane region" description="Helical" evidence="2">
    <location>
        <begin position="93"/>
        <end position="109"/>
    </location>
</feature>
<dbReference type="Proteomes" id="UP000184501">
    <property type="component" value="Unassembled WGS sequence"/>
</dbReference>
<keyword evidence="2" id="KW-1133">Transmembrane helix</keyword>
<protein>
    <submittedName>
        <fullName evidence="3">Uncharacterized protein</fullName>
    </submittedName>
</protein>
<dbReference type="EMBL" id="FQVN01000009">
    <property type="protein sequence ID" value="SHG49185.1"/>
    <property type="molecule type" value="Genomic_DNA"/>
</dbReference>
<reference evidence="3 4" key="1">
    <citation type="submission" date="2016-11" db="EMBL/GenBank/DDBJ databases">
        <authorList>
            <person name="Jaros S."/>
            <person name="Januszkiewicz K."/>
            <person name="Wedrychowicz H."/>
        </authorList>
    </citation>
    <scope>NUCLEOTIDE SEQUENCE [LARGE SCALE GENOMIC DNA]</scope>
    <source>
        <strain evidence="3 4">DSM 44523</strain>
    </source>
</reference>
<organism evidence="3 4">
    <name type="scientific">Streptoalloteichus hindustanus</name>
    <dbReference type="NCBI Taxonomy" id="2017"/>
    <lineage>
        <taxon>Bacteria</taxon>
        <taxon>Bacillati</taxon>
        <taxon>Actinomycetota</taxon>
        <taxon>Actinomycetes</taxon>
        <taxon>Pseudonocardiales</taxon>
        <taxon>Pseudonocardiaceae</taxon>
        <taxon>Streptoalloteichus</taxon>
    </lineage>
</organism>
<gene>
    <name evidence="3" type="ORF">SAMN05444320_109183</name>
</gene>
<accession>A0A1M5K8R3</accession>